<name>C4XTN9_SOLM1</name>
<feature type="signal peptide" evidence="2">
    <location>
        <begin position="1"/>
        <end position="30"/>
    </location>
</feature>
<sequence>MNIAPDNALSLGRRMACVCILTLAFFTAWASPPFAATIIPIERFKKSNEPAVAFAKNSIDFYGLRIKETKENVVVSYKGKQIEDIPAFKLFRKEPYLNDAYVVDDYPRQGLRTLFVPTYSGGANCCVVDLIVTKTESGLVVAVVDAGSGHGIAPDAVKNGKELAVSSICAKGTDLDAVDADAFGWCTATAPRPDTCLVFADDTWRFAKPGEKPALYETLLHKELADATDPGKKPRYGEPLDKEVLYANAVNILFYAIMAGKSDTESSDVLHRALPDLDATQRSNFIANVKATIVRCNALTSKTIGLDPTSSVPTSSAPATPHRDNASAGGRFTRTPCGAVADAVNKLEWFVGPDVDMTFDQARDWAKSLAACGKGWGLPSIAQLATLHDPRLTAGTGFYAGGKHWPAHIDPLFSGIGGGSWVWSREEPNAATAKAYNFNQGTETRTGKPGQGLTVRAFAVRALTPAQ</sequence>
<dbReference type="EMBL" id="AP010904">
    <property type="protein sequence ID" value="BAH73554.1"/>
    <property type="molecule type" value="Genomic_DNA"/>
</dbReference>
<gene>
    <name evidence="3" type="ordered locus">DMR_00630</name>
</gene>
<dbReference type="OrthoDB" id="9920701at2"/>
<evidence type="ECO:0000313" key="3">
    <source>
        <dbReference type="EMBL" id="BAH73554.1"/>
    </source>
</evidence>
<reference evidence="3 4" key="1">
    <citation type="journal article" date="2009" name="Genome Res.">
        <title>Whole genome sequence of Desulfovibrio magneticus strain RS-1 revealed common gene clusters in magnetotactic bacteria.</title>
        <authorList>
            <person name="Nakazawa H."/>
            <person name="Arakaki A."/>
            <person name="Narita-Yamada S."/>
            <person name="Yashiro I."/>
            <person name="Jinno K."/>
            <person name="Aoki N."/>
            <person name="Tsuruyama A."/>
            <person name="Okamura Y."/>
            <person name="Tanikawa S."/>
            <person name="Fujita N."/>
            <person name="Takeyama H."/>
            <person name="Matsunaga T."/>
        </authorList>
    </citation>
    <scope>NUCLEOTIDE SEQUENCE [LARGE SCALE GENOMIC DNA]</scope>
    <source>
        <strain evidence="4">ATCC 700980 / DSM 13731 / RS-1</strain>
    </source>
</reference>
<keyword evidence="2" id="KW-0732">Signal</keyword>
<dbReference type="RefSeq" id="WP_012749647.1">
    <property type="nucleotide sequence ID" value="NC_012796.1"/>
</dbReference>
<evidence type="ECO:0000256" key="1">
    <source>
        <dbReference type="SAM" id="MobiDB-lite"/>
    </source>
</evidence>
<protein>
    <recommendedName>
        <fullName evidence="5">DUF1566 domain-containing protein</fullName>
    </recommendedName>
</protein>
<organism evidence="3 4">
    <name type="scientific">Solidesulfovibrio magneticus (strain ATCC 700980 / DSM 13731 / RS-1)</name>
    <name type="common">Desulfovibrio magneticus</name>
    <dbReference type="NCBI Taxonomy" id="573370"/>
    <lineage>
        <taxon>Bacteria</taxon>
        <taxon>Pseudomonadati</taxon>
        <taxon>Thermodesulfobacteriota</taxon>
        <taxon>Desulfovibrionia</taxon>
        <taxon>Desulfovibrionales</taxon>
        <taxon>Desulfovibrionaceae</taxon>
        <taxon>Solidesulfovibrio</taxon>
    </lineage>
</organism>
<dbReference type="HOGENOM" id="CLU_584913_0_0_7"/>
<feature type="chain" id="PRO_5002943806" description="DUF1566 domain-containing protein" evidence="2">
    <location>
        <begin position="31"/>
        <end position="467"/>
    </location>
</feature>
<feature type="region of interest" description="Disordered" evidence="1">
    <location>
        <begin position="307"/>
        <end position="331"/>
    </location>
</feature>
<dbReference type="STRING" id="573370.DMR_00630"/>
<keyword evidence="4" id="KW-1185">Reference proteome</keyword>
<evidence type="ECO:0000313" key="4">
    <source>
        <dbReference type="Proteomes" id="UP000009071"/>
    </source>
</evidence>
<dbReference type="Proteomes" id="UP000009071">
    <property type="component" value="Chromosome"/>
</dbReference>
<accession>C4XTN9</accession>
<proteinExistence type="predicted"/>
<dbReference type="KEGG" id="dma:DMR_00630"/>
<evidence type="ECO:0000256" key="2">
    <source>
        <dbReference type="SAM" id="SignalP"/>
    </source>
</evidence>
<evidence type="ECO:0008006" key="5">
    <source>
        <dbReference type="Google" id="ProtNLM"/>
    </source>
</evidence>
<dbReference type="AlphaFoldDB" id="C4XTN9"/>
<feature type="compositionally biased region" description="Low complexity" evidence="1">
    <location>
        <begin position="308"/>
        <end position="320"/>
    </location>
</feature>
<dbReference type="eggNOG" id="ENOG502ZQC3">
    <property type="taxonomic scope" value="Bacteria"/>
</dbReference>